<dbReference type="PANTHER" id="PTHR35894">
    <property type="entry name" value="GENERAL SECRETION PATHWAY PROTEIN A-RELATED"/>
    <property type="match status" value="1"/>
</dbReference>
<keyword evidence="2" id="KW-0472">Membrane</keyword>
<organism evidence="4 5">
    <name type="scientific">Vibrio japonicus</name>
    <dbReference type="NCBI Taxonomy" id="1824638"/>
    <lineage>
        <taxon>Bacteria</taxon>
        <taxon>Pseudomonadati</taxon>
        <taxon>Pseudomonadota</taxon>
        <taxon>Gammaproteobacteria</taxon>
        <taxon>Vibrionales</taxon>
        <taxon>Vibrionaceae</taxon>
        <taxon>Vibrio</taxon>
    </lineage>
</organism>
<name>A0ABY5LLZ9_9VIBR</name>
<feature type="region of interest" description="Disordered" evidence="1">
    <location>
        <begin position="284"/>
        <end position="320"/>
    </location>
</feature>
<evidence type="ECO:0000256" key="1">
    <source>
        <dbReference type="SAM" id="MobiDB-lite"/>
    </source>
</evidence>
<feature type="compositionally biased region" description="Polar residues" evidence="1">
    <location>
        <begin position="304"/>
        <end position="320"/>
    </location>
</feature>
<dbReference type="SUPFAM" id="SSF52540">
    <property type="entry name" value="P-loop containing nucleoside triphosphate hydrolases"/>
    <property type="match status" value="1"/>
</dbReference>
<feature type="domain" description="SPOR" evidence="3">
    <location>
        <begin position="416"/>
        <end position="494"/>
    </location>
</feature>
<keyword evidence="4" id="KW-0131">Cell cycle</keyword>
<feature type="compositionally biased region" description="Polar residues" evidence="1">
    <location>
        <begin position="284"/>
        <end position="294"/>
    </location>
</feature>
<dbReference type="Pfam" id="PF05036">
    <property type="entry name" value="SPOR"/>
    <property type="match status" value="1"/>
</dbReference>
<gene>
    <name evidence="4" type="ORF">NP165_01100</name>
</gene>
<dbReference type="InterPro" id="IPR036680">
    <property type="entry name" value="SPOR-like_sf"/>
</dbReference>
<keyword evidence="5" id="KW-1185">Reference proteome</keyword>
<sequence>MSMDRDSHVLELDSQLELLERLQLLTNFGSNLVTVSGGKGAGKTWLVQRYLEVWATDKNQALLMNFSALDEAQRRFTILSQLVSEPLFNPADSLAESFSHLMGGESCDIVIAIDDAHLLSESFVSELWMLVLEAQHSQLWTVNVLLFAESGANERLDAVLARLSYGQEQKPISLDIEPLSEQEADRFFERLVIRYVDDDLEKRVRHAYRTVGRRPGDIMALGDYKVEKQIIIRSIVGSPVNIALVVLILLLIIGGGYAWLILQPSPDDKANRITQSTEQTVIPTLPQTESQTATFEAEDDSASLPPSVTDEVTSVGDSANQQQRVVINSEVVDALLEGREDEVDTSAINQVVEASAQEQAPDSEASDVQAKETQPEEAMPESKEAKPEVTQAEEIETSNELNPEIEVSFTEEALKNFSPSSYTLQLAAVTSVDDVRDFLQAHSLTEKVYIYPTIRNDVEWFIVTFDNFTTIQGARDAVGTLSKELQSLEPWAKSLRQVQSELERGK</sequence>
<dbReference type="RefSeq" id="WP_257084535.1">
    <property type="nucleotide sequence ID" value="NZ_CP102096.1"/>
</dbReference>
<keyword evidence="4" id="KW-0132">Cell division</keyword>
<dbReference type="GO" id="GO:0051301">
    <property type="term" value="P:cell division"/>
    <property type="evidence" value="ECO:0007669"/>
    <property type="project" value="UniProtKB-KW"/>
</dbReference>
<keyword evidence="2" id="KW-1133">Transmembrane helix</keyword>
<evidence type="ECO:0000259" key="3">
    <source>
        <dbReference type="PROSITE" id="PS51724"/>
    </source>
</evidence>
<feature type="transmembrane region" description="Helical" evidence="2">
    <location>
        <begin position="242"/>
        <end position="262"/>
    </location>
</feature>
<feature type="region of interest" description="Disordered" evidence="1">
    <location>
        <begin position="354"/>
        <end position="401"/>
    </location>
</feature>
<reference evidence="4" key="1">
    <citation type="submission" date="2022-07" db="EMBL/GenBank/DDBJ databases">
        <title>Complete genome of Vibrio japonicus strain JCM 31412T and phylogenomic assessment of the Nereis clade of the genus Vibrio.</title>
        <authorList>
            <person name="Shlafstein M.D."/>
            <person name="Emsley S.A."/>
            <person name="Ushijima B."/>
            <person name="Videau P."/>
            <person name="Saw J.H."/>
        </authorList>
    </citation>
    <scope>NUCLEOTIDE SEQUENCE</scope>
    <source>
        <strain evidence="4">JCM 31412</strain>
    </source>
</reference>
<dbReference type="InterPro" id="IPR052026">
    <property type="entry name" value="ExeA_AAA_ATPase_DNA-bind"/>
</dbReference>
<dbReference type="Proteomes" id="UP001058602">
    <property type="component" value="Chromosome 1"/>
</dbReference>
<dbReference type="PANTHER" id="PTHR35894:SF7">
    <property type="entry name" value="GENERAL SECRETION PATHWAY PROTEIN A-RELATED"/>
    <property type="match status" value="1"/>
</dbReference>
<feature type="compositionally biased region" description="Basic and acidic residues" evidence="1">
    <location>
        <begin position="369"/>
        <end position="387"/>
    </location>
</feature>
<dbReference type="Pfam" id="PF13401">
    <property type="entry name" value="AAA_22"/>
    <property type="match status" value="1"/>
</dbReference>
<evidence type="ECO:0000313" key="5">
    <source>
        <dbReference type="Proteomes" id="UP001058602"/>
    </source>
</evidence>
<dbReference type="Gene3D" id="3.30.70.1070">
    <property type="entry name" value="Sporulation related repeat"/>
    <property type="match status" value="1"/>
</dbReference>
<dbReference type="InterPro" id="IPR027417">
    <property type="entry name" value="P-loop_NTPase"/>
</dbReference>
<dbReference type="EMBL" id="CP102096">
    <property type="protein sequence ID" value="UUM30800.1"/>
    <property type="molecule type" value="Genomic_DNA"/>
</dbReference>
<dbReference type="PROSITE" id="PS51724">
    <property type="entry name" value="SPOR"/>
    <property type="match status" value="1"/>
</dbReference>
<protein>
    <submittedName>
        <fullName evidence="4">Cell division protein DamX</fullName>
    </submittedName>
</protein>
<dbReference type="InterPro" id="IPR007730">
    <property type="entry name" value="SPOR-like_dom"/>
</dbReference>
<dbReference type="Gene3D" id="3.40.50.300">
    <property type="entry name" value="P-loop containing nucleotide triphosphate hydrolases"/>
    <property type="match status" value="1"/>
</dbReference>
<dbReference type="InterPro" id="IPR049945">
    <property type="entry name" value="AAA_22"/>
</dbReference>
<proteinExistence type="predicted"/>
<keyword evidence="2" id="KW-0812">Transmembrane</keyword>
<accession>A0ABY5LLZ9</accession>
<evidence type="ECO:0000313" key="4">
    <source>
        <dbReference type="EMBL" id="UUM30800.1"/>
    </source>
</evidence>
<evidence type="ECO:0000256" key="2">
    <source>
        <dbReference type="SAM" id="Phobius"/>
    </source>
</evidence>